<gene>
    <name evidence="2" type="ORF">GCM10011611_02270</name>
</gene>
<dbReference type="AlphaFoldDB" id="A0A8J3E1A8"/>
<evidence type="ECO:0000313" key="3">
    <source>
        <dbReference type="Proteomes" id="UP000646365"/>
    </source>
</evidence>
<dbReference type="SUPFAM" id="SSF47413">
    <property type="entry name" value="lambda repressor-like DNA-binding domains"/>
    <property type="match status" value="1"/>
</dbReference>
<reference evidence="2" key="1">
    <citation type="journal article" date="2014" name="Int. J. Syst. Evol. Microbiol.">
        <title>Complete genome sequence of Corynebacterium casei LMG S-19264T (=DSM 44701T), isolated from a smear-ripened cheese.</title>
        <authorList>
            <consortium name="US DOE Joint Genome Institute (JGI-PGF)"/>
            <person name="Walter F."/>
            <person name="Albersmeier A."/>
            <person name="Kalinowski J."/>
            <person name="Ruckert C."/>
        </authorList>
    </citation>
    <scope>NUCLEOTIDE SEQUENCE</scope>
    <source>
        <strain evidence="2">CGMCC 1.15725</strain>
    </source>
</reference>
<dbReference type="PROSITE" id="PS50943">
    <property type="entry name" value="HTH_CROC1"/>
    <property type="match status" value="1"/>
</dbReference>
<dbReference type="Proteomes" id="UP000646365">
    <property type="component" value="Unassembled WGS sequence"/>
</dbReference>
<dbReference type="SMART" id="SM00530">
    <property type="entry name" value="HTH_XRE"/>
    <property type="match status" value="1"/>
</dbReference>
<keyword evidence="3" id="KW-1185">Reference proteome</keyword>
<reference evidence="2" key="2">
    <citation type="submission" date="2020-09" db="EMBL/GenBank/DDBJ databases">
        <authorList>
            <person name="Sun Q."/>
            <person name="Zhou Y."/>
        </authorList>
    </citation>
    <scope>NUCLEOTIDE SEQUENCE</scope>
    <source>
        <strain evidence="2">CGMCC 1.15725</strain>
    </source>
</reference>
<proteinExistence type="predicted"/>
<dbReference type="GO" id="GO:0003677">
    <property type="term" value="F:DNA binding"/>
    <property type="evidence" value="ECO:0007669"/>
    <property type="project" value="InterPro"/>
</dbReference>
<accession>A0A8J3E1A8</accession>
<comment type="caution">
    <text evidence="2">The sequence shown here is derived from an EMBL/GenBank/DDBJ whole genome shotgun (WGS) entry which is preliminary data.</text>
</comment>
<dbReference type="InterPro" id="IPR010982">
    <property type="entry name" value="Lambda_DNA-bd_dom_sf"/>
</dbReference>
<protein>
    <recommendedName>
        <fullName evidence="1">HTH cro/C1-type domain-containing protein</fullName>
    </recommendedName>
</protein>
<dbReference type="Gene3D" id="1.10.260.40">
    <property type="entry name" value="lambda repressor-like DNA-binding domains"/>
    <property type="match status" value="1"/>
</dbReference>
<feature type="domain" description="HTH cro/C1-type" evidence="1">
    <location>
        <begin position="14"/>
        <end position="44"/>
    </location>
</feature>
<dbReference type="CDD" id="cd00093">
    <property type="entry name" value="HTH_XRE"/>
    <property type="match status" value="1"/>
</dbReference>
<evidence type="ECO:0000259" key="1">
    <source>
        <dbReference type="PROSITE" id="PS50943"/>
    </source>
</evidence>
<evidence type="ECO:0000313" key="2">
    <source>
        <dbReference type="EMBL" id="GGF00211.1"/>
    </source>
</evidence>
<organism evidence="2 3">
    <name type="scientific">Aliidongia dinghuensis</name>
    <dbReference type="NCBI Taxonomy" id="1867774"/>
    <lineage>
        <taxon>Bacteria</taxon>
        <taxon>Pseudomonadati</taxon>
        <taxon>Pseudomonadota</taxon>
        <taxon>Alphaproteobacteria</taxon>
        <taxon>Rhodospirillales</taxon>
        <taxon>Dongiaceae</taxon>
        <taxon>Aliidongia</taxon>
    </lineage>
</organism>
<sequence length="100" mass="10557">MLTIRRMIATPAQIKAARALLGWSTEDLAERMGLARNSITRLENESLGTNPSGLARATAILEAAGVIFIARDIVAGDGVRLAGPRAPYETQPEPEADTGA</sequence>
<dbReference type="EMBL" id="BMJQ01000001">
    <property type="protein sequence ID" value="GGF00211.1"/>
    <property type="molecule type" value="Genomic_DNA"/>
</dbReference>
<dbReference type="Pfam" id="PF01381">
    <property type="entry name" value="HTH_3"/>
    <property type="match status" value="1"/>
</dbReference>
<dbReference type="InterPro" id="IPR001387">
    <property type="entry name" value="Cro/C1-type_HTH"/>
</dbReference>
<name>A0A8J3E1A8_9PROT</name>